<name>A0A5B7CIH3_PORTR</name>
<keyword evidence="3" id="KW-1185">Reference proteome</keyword>
<evidence type="ECO:0000256" key="1">
    <source>
        <dbReference type="SAM" id="MobiDB-lite"/>
    </source>
</evidence>
<accession>A0A5B7CIH3</accession>
<feature type="compositionally biased region" description="Basic and acidic residues" evidence="1">
    <location>
        <begin position="61"/>
        <end position="80"/>
    </location>
</feature>
<dbReference type="EMBL" id="VSRR010000020">
    <property type="protein sequence ID" value="MPC08186.1"/>
    <property type="molecule type" value="Genomic_DNA"/>
</dbReference>
<feature type="compositionally biased region" description="Basic and acidic residues" evidence="1">
    <location>
        <begin position="87"/>
        <end position="96"/>
    </location>
</feature>
<protein>
    <submittedName>
        <fullName evidence="2">Uncharacterized protein</fullName>
    </submittedName>
</protein>
<gene>
    <name evidence="2" type="ORF">E2C01_000763</name>
</gene>
<organism evidence="2 3">
    <name type="scientific">Portunus trituberculatus</name>
    <name type="common">Swimming crab</name>
    <name type="synonym">Neptunus trituberculatus</name>
    <dbReference type="NCBI Taxonomy" id="210409"/>
    <lineage>
        <taxon>Eukaryota</taxon>
        <taxon>Metazoa</taxon>
        <taxon>Ecdysozoa</taxon>
        <taxon>Arthropoda</taxon>
        <taxon>Crustacea</taxon>
        <taxon>Multicrustacea</taxon>
        <taxon>Malacostraca</taxon>
        <taxon>Eumalacostraca</taxon>
        <taxon>Eucarida</taxon>
        <taxon>Decapoda</taxon>
        <taxon>Pleocyemata</taxon>
        <taxon>Brachyura</taxon>
        <taxon>Eubrachyura</taxon>
        <taxon>Portunoidea</taxon>
        <taxon>Portunidae</taxon>
        <taxon>Portuninae</taxon>
        <taxon>Portunus</taxon>
    </lineage>
</organism>
<evidence type="ECO:0000313" key="2">
    <source>
        <dbReference type="EMBL" id="MPC08186.1"/>
    </source>
</evidence>
<feature type="region of interest" description="Disordered" evidence="1">
    <location>
        <begin position="54"/>
        <end position="96"/>
    </location>
</feature>
<sequence length="96" mass="10697">MATKQDECQKVALVVAAQKLSPMTDIGASFNTGITSLTVHLSKVIPDHVSGWNRKIKKGKNYPERKTGCREKEEEKKKNLQDSSETEEGKVPRANQ</sequence>
<dbReference type="AlphaFoldDB" id="A0A5B7CIH3"/>
<comment type="caution">
    <text evidence="2">The sequence shown here is derived from an EMBL/GenBank/DDBJ whole genome shotgun (WGS) entry which is preliminary data.</text>
</comment>
<evidence type="ECO:0000313" key="3">
    <source>
        <dbReference type="Proteomes" id="UP000324222"/>
    </source>
</evidence>
<proteinExistence type="predicted"/>
<dbReference type="Proteomes" id="UP000324222">
    <property type="component" value="Unassembled WGS sequence"/>
</dbReference>
<reference evidence="2 3" key="1">
    <citation type="submission" date="2019-05" db="EMBL/GenBank/DDBJ databases">
        <title>Another draft genome of Portunus trituberculatus and its Hox gene families provides insights of decapod evolution.</title>
        <authorList>
            <person name="Jeong J.-H."/>
            <person name="Song I."/>
            <person name="Kim S."/>
            <person name="Choi T."/>
            <person name="Kim D."/>
            <person name="Ryu S."/>
            <person name="Kim W."/>
        </authorList>
    </citation>
    <scope>NUCLEOTIDE SEQUENCE [LARGE SCALE GENOMIC DNA]</scope>
    <source>
        <tissue evidence="2">Muscle</tissue>
    </source>
</reference>